<evidence type="ECO:0000313" key="1">
    <source>
        <dbReference type="EMBL" id="SDX71598.1"/>
    </source>
</evidence>
<accession>A0A1H3DZX9</accession>
<dbReference type="AlphaFoldDB" id="A0A1H3DZX9"/>
<sequence length="468" mass="52837">MSTGNIPLFELDVAVPSQLYMIEYSLVERGSLPFVPDFLLKLLHVADFLPQEVAHFFGFSRKELDHALTGFFSSGEVEYRKDGKLGLTAKGHALFADTDTSPMRESIANYRKPFCFDLLTFSYLGNSSRSGRDSRTLRLKVDQEQVAESQRLAKESFQINIHDIYKKGHLVKGAPQGGTPEIYKFSDCSKRKDFVEKVPEVLSLNAATYQFEFEDRDGLPESETYIRARTEALSAACGSNNINQISKVADLFEDEFTLRLIQDEGLNADRLASLAIDELQGHGTESERRRLYGSLQLTRNWQDIFEKLKSALKSEKTEKAEFIWLAPSCHELWGKCERHGQALSEVYELFSKHQSGINGFKVYVPLPDDRDKRAKNVARRENAEAGNRLFGFVESELLSSVEILLLKDKFVAVLYHFTDSRRYPAPVPIGFFSTNAADLVRVQSLITGVLKEYTEAGAPRDVGALAQR</sequence>
<organism evidence="1 2">
    <name type="scientific">Marinobacter mobilis</name>
    <dbReference type="NCBI Taxonomy" id="488533"/>
    <lineage>
        <taxon>Bacteria</taxon>
        <taxon>Pseudomonadati</taxon>
        <taxon>Pseudomonadota</taxon>
        <taxon>Gammaproteobacteria</taxon>
        <taxon>Pseudomonadales</taxon>
        <taxon>Marinobacteraceae</taxon>
        <taxon>Marinobacter</taxon>
    </lineage>
</organism>
<keyword evidence="2" id="KW-1185">Reference proteome</keyword>
<gene>
    <name evidence="1" type="ORF">SAMN04487960_1153</name>
</gene>
<dbReference type="EMBL" id="FNNE01000015">
    <property type="protein sequence ID" value="SDX71598.1"/>
    <property type="molecule type" value="Genomic_DNA"/>
</dbReference>
<reference evidence="1 2" key="1">
    <citation type="submission" date="2016-10" db="EMBL/GenBank/DDBJ databases">
        <authorList>
            <person name="de Groot N.N."/>
        </authorList>
    </citation>
    <scope>NUCLEOTIDE SEQUENCE [LARGE SCALE GENOMIC DNA]</scope>
    <source>
        <strain evidence="1 2">CGMCC 1.7059</strain>
    </source>
</reference>
<dbReference type="STRING" id="488533.SAMN04487960_1153"/>
<protein>
    <submittedName>
        <fullName evidence="1">Uncharacterized protein</fullName>
    </submittedName>
</protein>
<dbReference type="Proteomes" id="UP000199675">
    <property type="component" value="Unassembled WGS sequence"/>
</dbReference>
<proteinExistence type="predicted"/>
<dbReference type="RefSeq" id="WP_091817656.1">
    <property type="nucleotide sequence ID" value="NZ_FNNE01000015.1"/>
</dbReference>
<dbReference type="OrthoDB" id="9177208at2"/>
<evidence type="ECO:0000313" key="2">
    <source>
        <dbReference type="Proteomes" id="UP000199675"/>
    </source>
</evidence>
<name>A0A1H3DZX9_9GAMM</name>